<keyword evidence="3" id="KW-1185">Reference proteome</keyword>
<dbReference type="InterPro" id="IPR014315">
    <property type="entry name" value="ABC_heterocyst_DevB"/>
</dbReference>
<proteinExistence type="predicted"/>
<dbReference type="GO" id="GO:1990281">
    <property type="term" value="C:efflux pump complex"/>
    <property type="evidence" value="ECO:0007669"/>
    <property type="project" value="TreeGrafter"/>
</dbReference>
<evidence type="ECO:0000256" key="1">
    <source>
        <dbReference type="SAM" id="Coils"/>
    </source>
</evidence>
<protein>
    <submittedName>
        <fullName evidence="2">Possible ABC transporter component</fullName>
    </submittedName>
</protein>
<keyword evidence="1" id="KW-0175">Coiled coil</keyword>
<dbReference type="PROSITE" id="PS51257">
    <property type="entry name" value="PROKAR_LIPOPROTEIN"/>
    <property type="match status" value="1"/>
</dbReference>
<organism evidence="2 3">
    <name type="scientific">Parasynechococcus marenigrum (strain WH8102)</name>
    <dbReference type="NCBI Taxonomy" id="84588"/>
    <lineage>
        <taxon>Bacteria</taxon>
        <taxon>Bacillati</taxon>
        <taxon>Cyanobacteriota</taxon>
        <taxon>Cyanophyceae</taxon>
        <taxon>Synechococcales</taxon>
        <taxon>Prochlorococcaceae</taxon>
        <taxon>Parasynechococcus</taxon>
        <taxon>Parasynechococcus marenigrum</taxon>
    </lineage>
</organism>
<dbReference type="KEGG" id="syw:SYNW1085"/>
<evidence type="ECO:0000313" key="3">
    <source>
        <dbReference type="Proteomes" id="UP000001422"/>
    </source>
</evidence>
<dbReference type="AlphaFoldDB" id="Q7U7A0"/>
<dbReference type="STRING" id="84588.SYNW1085"/>
<dbReference type="NCBIfam" id="TIGR02971">
    <property type="entry name" value="heterocyst_DevB"/>
    <property type="match status" value="1"/>
</dbReference>
<dbReference type="Gene3D" id="2.40.50.100">
    <property type="match status" value="1"/>
</dbReference>
<dbReference type="eggNOG" id="COG0845">
    <property type="taxonomic scope" value="Bacteria"/>
</dbReference>
<feature type="coiled-coil region" evidence="1">
    <location>
        <begin position="101"/>
        <end position="128"/>
    </location>
</feature>
<dbReference type="Proteomes" id="UP000001422">
    <property type="component" value="Chromosome"/>
</dbReference>
<name>Q7U7A0_PARMW</name>
<accession>Q7U7A0</accession>
<dbReference type="HOGENOM" id="CLU_031364_0_0_3"/>
<dbReference type="GO" id="GO:0015562">
    <property type="term" value="F:efflux transmembrane transporter activity"/>
    <property type="evidence" value="ECO:0007669"/>
    <property type="project" value="TreeGrafter"/>
</dbReference>
<reference evidence="2 3" key="1">
    <citation type="journal article" date="2003" name="Nature">
        <title>The genome of a motile marine Synechococcus.</title>
        <authorList>
            <person name="Palenik B."/>
            <person name="Brahamsha B."/>
            <person name="Larimer F."/>
            <person name="Land M."/>
            <person name="Hauser L."/>
            <person name="Chain P."/>
            <person name="Lamerdin J."/>
            <person name="Regala W."/>
            <person name="Allen E.A."/>
            <person name="McCarren J."/>
            <person name="Paulsen I."/>
            <person name="Dufresne A."/>
            <person name="Partensky F."/>
            <person name="Webb E."/>
            <person name="Waterbury J."/>
        </authorList>
    </citation>
    <scope>NUCLEOTIDE SEQUENCE [LARGE SCALE GENOMIC DNA]</scope>
    <source>
        <strain evidence="2 3">WH8102</strain>
    </source>
</reference>
<dbReference type="Gene3D" id="2.40.30.170">
    <property type="match status" value="1"/>
</dbReference>
<dbReference type="PANTHER" id="PTHR30469">
    <property type="entry name" value="MULTIDRUG RESISTANCE PROTEIN MDTA"/>
    <property type="match status" value="1"/>
</dbReference>
<gene>
    <name evidence="2" type="ordered locus">SYNW1085</name>
</gene>
<dbReference type="EMBL" id="BX569692">
    <property type="protein sequence ID" value="CAE07600.1"/>
    <property type="molecule type" value="Genomic_DNA"/>
</dbReference>
<dbReference type="PANTHER" id="PTHR30469:SF15">
    <property type="entry name" value="HLYD FAMILY OF SECRETION PROTEINS"/>
    <property type="match status" value="1"/>
</dbReference>
<sequence>MTRLWSHYGSVGLVCLVFVLIGCGGDQSTKAPSDKSASDANEAVARPEAVAALGQLEPAGDVRRLAAPTAGVAGTPRIEQLLVDEGAVIRRGQVLARFDTKAGLEADLAAVEADLASLEDEIALQKVEVSRYSRGANWGAVSLVQRESSREDLVRLEGEQAQALARRQGLLVDLEDSELVSPLDGLVLEIHAREGERPGSDGVMDIGASQKMQARIEVYESDIAQINLDQQVQLTSENGGFSGQLSGRVIQISPRVQQRDVLSTDPTGDADARVVEVLVALDDADVRRVIRLAGLKVIARFEP</sequence>
<evidence type="ECO:0000313" key="2">
    <source>
        <dbReference type="EMBL" id="CAE07600.1"/>
    </source>
</evidence>
<dbReference type="RefSeq" id="WP_011127950.1">
    <property type="nucleotide sequence ID" value="NC_005070.1"/>
</dbReference>
<dbReference type="SUPFAM" id="SSF111369">
    <property type="entry name" value="HlyD-like secretion proteins"/>
    <property type="match status" value="1"/>
</dbReference>